<proteinExistence type="inferred from homology"/>
<evidence type="ECO:0000313" key="4">
    <source>
        <dbReference type="EMBL" id="AWM12800.1"/>
    </source>
</evidence>
<dbReference type="OrthoDB" id="947273at2"/>
<name>A0A2U8QRL5_9FLAO</name>
<gene>
    <name evidence="4" type="ORF">DI487_02210</name>
</gene>
<accession>A0A2U8QRL5</accession>
<dbReference type="RefSeq" id="WP_109568209.1">
    <property type="nucleotide sequence ID" value="NZ_CP029463.1"/>
</dbReference>
<dbReference type="KEGG" id="fse:DI487_02210"/>
<sequence length="382" mass="43139">MQKIGVLLPRSTYYKTIGFDIYEGLKSGLKQAGREDIKIITENIGFGADKQQCYRSAEKLLLEEEVSLVLAFIGHRTAELLRPLFLAANKMLIVLDAGANLPNEWPTCPNIFYHSLHNSLGAWLTARKASQDGYQEGAMITGYYDGGYLHTYSISKSFENAGSKICFNHATGYQETDFTMEPIQNQLATNANTAFLSLFSGDFVQWYFKEINNRYRNQNLPIYLTPFGLEETVLEAAVLPSDAVSGVISWSKKIENNENKIFIETIESSGKKPNLFSLISWEASSIAIKTLDLLAEQKHVISKVASELHEFEFESPRGKIYFDKKTNTSITNLYEATLIENKGTCEIKLGKEIKDTKEEFEKLCNLPLHEVTSAWYNSYTCI</sequence>
<dbReference type="InterPro" id="IPR028082">
    <property type="entry name" value="Peripla_BP_I"/>
</dbReference>
<dbReference type="SUPFAM" id="SSF53822">
    <property type="entry name" value="Periplasmic binding protein-like I"/>
    <property type="match status" value="1"/>
</dbReference>
<dbReference type="AlphaFoldDB" id="A0A2U8QRL5"/>
<evidence type="ECO:0000313" key="5">
    <source>
        <dbReference type="Proteomes" id="UP000245429"/>
    </source>
</evidence>
<organism evidence="4 5">
    <name type="scientific">Flavobacterium sediminis</name>
    <dbReference type="NCBI Taxonomy" id="2201181"/>
    <lineage>
        <taxon>Bacteria</taxon>
        <taxon>Pseudomonadati</taxon>
        <taxon>Bacteroidota</taxon>
        <taxon>Flavobacteriia</taxon>
        <taxon>Flavobacteriales</taxon>
        <taxon>Flavobacteriaceae</taxon>
        <taxon>Flavobacterium</taxon>
    </lineage>
</organism>
<comment type="similarity">
    <text evidence="1">Belongs to the leucine-binding protein family.</text>
</comment>
<dbReference type="Pfam" id="PF13458">
    <property type="entry name" value="Peripla_BP_6"/>
    <property type="match status" value="1"/>
</dbReference>
<dbReference type="Proteomes" id="UP000245429">
    <property type="component" value="Chromosome"/>
</dbReference>
<dbReference type="EMBL" id="CP029463">
    <property type="protein sequence ID" value="AWM12800.1"/>
    <property type="molecule type" value="Genomic_DNA"/>
</dbReference>
<keyword evidence="2" id="KW-0732">Signal</keyword>
<evidence type="ECO:0000256" key="2">
    <source>
        <dbReference type="ARBA" id="ARBA00022729"/>
    </source>
</evidence>
<dbReference type="InterPro" id="IPR028081">
    <property type="entry name" value="Leu-bd"/>
</dbReference>
<keyword evidence="5" id="KW-1185">Reference proteome</keyword>
<evidence type="ECO:0000259" key="3">
    <source>
        <dbReference type="Pfam" id="PF13458"/>
    </source>
</evidence>
<evidence type="ECO:0000256" key="1">
    <source>
        <dbReference type="ARBA" id="ARBA00010062"/>
    </source>
</evidence>
<feature type="domain" description="Leucine-binding protein" evidence="3">
    <location>
        <begin position="3"/>
        <end position="337"/>
    </location>
</feature>
<protein>
    <submittedName>
        <fullName evidence="4">ABC transporter substrate-binding protein</fullName>
    </submittedName>
</protein>
<reference evidence="4 5" key="1">
    <citation type="submission" date="2018-05" db="EMBL/GenBank/DDBJ databases">
        <title>Flavobacterium sp. MEBiC07310.</title>
        <authorList>
            <person name="Baek K."/>
        </authorList>
    </citation>
    <scope>NUCLEOTIDE SEQUENCE [LARGE SCALE GENOMIC DNA]</scope>
    <source>
        <strain evidence="4 5">MEBiC07310</strain>
    </source>
</reference>
<dbReference type="Gene3D" id="3.40.50.2300">
    <property type="match status" value="2"/>
</dbReference>